<keyword evidence="3" id="KW-0456">Lyase</keyword>
<evidence type="ECO:0000313" key="6">
    <source>
        <dbReference type="Proteomes" id="UP001174909"/>
    </source>
</evidence>
<dbReference type="GO" id="GO:0016832">
    <property type="term" value="F:aldehyde-lyase activity"/>
    <property type="evidence" value="ECO:0007669"/>
    <property type="project" value="TreeGrafter"/>
</dbReference>
<keyword evidence="6" id="KW-1185">Reference proteome</keyword>
<gene>
    <name evidence="5" type="ORF">GBAR_LOCUS25398</name>
</gene>
<dbReference type="PANTHER" id="PTHR30502:SF0">
    <property type="entry name" value="PHOSPHOENOLPYRUVATE CARBOXYLASE FAMILY PROTEIN"/>
    <property type="match status" value="1"/>
</dbReference>
<protein>
    <submittedName>
        <fullName evidence="5">5-keto-4-deoxy-D-glucarate aldolase</fullName>
    </submittedName>
</protein>
<dbReference type="Proteomes" id="UP001174909">
    <property type="component" value="Unassembled WGS sequence"/>
</dbReference>
<dbReference type="Pfam" id="PF03328">
    <property type="entry name" value="HpcH_HpaI"/>
    <property type="match status" value="1"/>
</dbReference>
<dbReference type="GO" id="GO:0046872">
    <property type="term" value="F:metal ion binding"/>
    <property type="evidence" value="ECO:0007669"/>
    <property type="project" value="UniProtKB-KW"/>
</dbReference>
<dbReference type="GO" id="GO:0005737">
    <property type="term" value="C:cytoplasm"/>
    <property type="evidence" value="ECO:0007669"/>
    <property type="project" value="TreeGrafter"/>
</dbReference>
<keyword evidence="2" id="KW-0479">Metal-binding</keyword>
<organism evidence="5 6">
    <name type="scientific">Geodia barretti</name>
    <name type="common">Barrett's horny sponge</name>
    <dbReference type="NCBI Taxonomy" id="519541"/>
    <lineage>
        <taxon>Eukaryota</taxon>
        <taxon>Metazoa</taxon>
        <taxon>Porifera</taxon>
        <taxon>Demospongiae</taxon>
        <taxon>Heteroscleromorpha</taxon>
        <taxon>Tetractinellida</taxon>
        <taxon>Astrophorina</taxon>
        <taxon>Geodiidae</taxon>
        <taxon>Geodia</taxon>
    </lineage>
</organism>
<reference evidence="5" key="1">
    <citation type="submission" date="2023-03" db="EMBL/GenBank/DDBJ databases">
        <authorList>
            <person name="Steffen K."/>
            <person name="Cardenas P."/>
        </authorList>
    </citation>
    <scope>NUCLEOTIDE SEQUENCE</scope>
</reference>
<evidence type="ECO:0000256" key="3">
    <source>
        <dbReference type="ARBA" id="ARBA00023239"/>
    </source>
</evidence>
<evidence type="ECO:0000313" key="5">
    <source>
        <dbReference type="EMBL" id="CAI8045950.1"/>
    </source>
</evidence>
<evidence type="ECO:0000256" key="1">
    <source>
        <dbReference type="ARBA" id="ARBA00005568"/>
    </source>
</evidence>
<dbReference type="PANTHER" id="PTHR30502">
    <property type="entry name" value="2-KETO-3-DEOXY-L-RHAMNONATE ALDOLASE"/>
    <property type="match status" value="1"/>
</dbReference>
<dbReference type="InterPro" id="IPR050251">
    <property type="entry name" value="HpcH-HpaI_aldolase"/>
</dbReference>
<comment type="similarity">
    <text evidence="1">Belongs to the HpcH/HpaI aldolase family.</text>
</comment>
<dbReference type="InterPro" id="IPR005000">
    <property type="entry name" value="Aldolase/citrate-lyase_domain"/>
</dbReference>
<name>A0AA35TCU2_GEOBA</name>
<accession>A0AA35TCU2</accession>
<dbReference type="AlphaFoldDB" id="A0AA35TCU2"/>
<proteinExistence type="inferred from homology"/>
<evidence type="ECO:0000256" key="2">
    <source>
        <dbReference type="ARBA" id="ARBA00022723"/>
    </source>
</evidence>
<dbReference type="SUPFAM" id="SSF51621">
    <property type="entry name" value="Phosphoenolpyruvate/pyruvate domain"/>
    <property type="match status" value="1"/>
</dbReference>
<dbReference type="InterPro" id="IPR015813">
    <property type="entry name" value="Pyrv/PenolPyrv_kinase-like_dom"/>
</dbReference>
<evidence type="ECO:0000259" key="4">
    <source>
        <dbReference type="Pfam" id="PF03328"/>
    </source>
</evidence>
<feature type="domain" description="HpcH/HpaI aldolase/citrate lyase" evidence="4">
    <location>
        <begin position="27"/>
        <end position="193"/>
    </location>
</feature>
<dbReference type="EMBL" id="CASHTH010003516">
    <property type="protein sequence ID" value="CAI8045950.1"/>
    <property type="molecule type" value="Genomic_DNA"/>
</dbReference>
<dbReference type="Gene3D" id="3.20.20.60">
    <property type="entry name" value="Phosphoenolpyruvate-binding domains"/>
    <property type="match status" value="1"/>
</dbReference>
<comment type="caution">
    <text evidence="5">The sequence shown here is derived from an EMBL/GenBank/DDBJ whole genome shotgun (WGS) entry which is preliminary data.</text>
</comment>
<sequence>MTMSAANLKQRIHNGELVYGANVSMAASADALVAKVEEDGYDFVAVDSQHSPYNEDRLVAFCNMANELGILVNFRIKHTRNAYLIGNYLDLGPSGIEVPQVELDETVNEAVAAFYYPQQGIRSWGGAARVNSEGKERLAYADWWNANGILWMQVESIEAVTHAQYLAKPGVDCLSFGPADLTFSIESHPNHALQTVDACVEYVARALEGTTTAVCFRNGNPSTRQKYADMGVTVFLE</sequence>
<dbReference type="InterPro" id="IPR040442">
    <property type="entry name" value="Pyrv_kinase-like_dom_sf"/>
</dbReference>